<dbReference type="SUPFAM" id="SSF55326">
    <property type="entry name" value="PurM N-terminal domain-like"/>
    <property type="match status" value="2"/>
</dbReference>
<keyword evidence="6 8" id="KW-0067">ATP-binding</keyword>
<keyword evidence="3 8" id="KW-0479">Metal-binding</keyword>
<gene>
    <name evidence="8" type="primary">purL</name>
    <name evidence="12" type="ORF">L21SP2_0016</name>
</gene>
<feature type="binding site" evidence="8">
    <location>
        <position position="773"/>
    </location>
    <ligand>
        <name>ATP</name>
        <dbReference type="ChEBI" id="CHEBI:30616"/>
    </ligand>
</feature>
<dbReference type="InterPro" id="IPR010074">
    <property type="entry name" value="PRibForGlyAmidine_synth_PurL"/>
</dbReference>
<dbReference type="CDD" id="cd02204">
    <property type="entry name" value="PurL_repeat2"/>
    <property type="match status" value="1"/>
</dbReference>
<dbReference type="GO" id="GO:0006189">
    <property type="term" value="P:'de novo' IMP biosynthetic process"/>
    <property type="evidence" value="ECO:0007669"/>
    <property type="project" value="UniProtKB-UniRule"/>
</dbReference>
<evidence type="ECO:0000313" key="13">
    <source>
        <dbReference type="Proteomes" id="UP000018680"/>
    </source>
</evidence>
<feature type="binding site" evidence="8">
    <location>
        <position position="338"/>
    </location>
    <ligand>
        <name>ATP</name>
        <dbReference type="ChEBI" id="CHEBI:30616"/>
    </ligand>
</feature>
<keyword evidence="2 8" id="KW-0436">Ligase</keyword>
<dbReference type="Pfam" id="PF02769">
    <property type="entry name" value="AIRS_C"/>
    <property type="match status" value="2"/>
</dbReference>
<dbReference type="RefSeq" id="WP_024266395.1">
    <property type="nucleotide sequence ID" value="NC_023035.1"/>
</dbReference>
<name>V5WCF5_9SPIO</name>
<dbReference type="PANTHER" id="PTHR43555:SF1">
    <property type="entry name" value="PHOSPHORIBOSYLFORMYLGLYCINAMIDINE SYNTHASE SUBUNIT PURL"/>
    <property type="match status" value="1"/>
</dbReference>
<comment type="similarity">
    <text evidence="8">Belongs to the FGAMS family.</text>
</comment>
<feature type="domain" description="PurM-like C-terminal" evidence="10">
    <location>
        <begin position="860"/>
        <end position="996"/>
    </location>
</feature>
<keyword evidence="4 8" id="KW-0547">Nucleotide-binding</keyword>
<dbReference type="Pfam" id="PF18072">
    <property type="entry name" value="FGAR-AT_linker"/>
    <property type="match status" value="1"/>
</dbReference>
<feature type="binding site" evidence="8">
    <location>
        <position position="499"/>
    </location>
    <ligand>
        <name>substrate</name>
    </ligand>
</feature>
<feature type="binding site" evidence="8">
    <location>
        <begin position="570"/>
        <end position="572"/>
    </location>
    <ligand>
        <name>substrate</name>
    </ligand>
</feature>
<dbReference type="GO" id="GO:0000287">
    <property type="term" value="F:magnesium ion binding"/>
    <property type="evidence" value="ECO:0007669"/>
    <property type="project" value="UniProtKB-UniRule"/>
</dbReference>
<dbReference type="InterPro" id="IPR010918">
    <property type="entry name" value="PurM-like_C_dom"/>
</dbReference>
<dbReference type="SUPFAM" id="SSF109736">
    <property type="entry name" value="FGAM synthase PurL, linker domain"/>
    <property type="match status" value="1"/>
</dbReference>
<dbReference type="GO" id="GO:0005524">
    <property type="term" value="F:ATP binding"/>
    <property type="evidence" value="ECO:0007669"/>
    <property type="project" value="UniProtKB-UniRule"/>
</dbReference>
<sequence>MRIEISYRPEFDDGKVRKILRGLETELSEQIADLRIVDVYLLEERLKNQAGEITRLFLDPVSQQAEVRLTQEDPGLIDGDWGRKAAPSWDLMVEISYKPGVTDPVAVTAWEALELELDGERPGVSRDNTDDAPLRVQTARQLVFTFSKELDEETKRRIGETLLPGLSNPLIQKQLSMYSDEYSRGTRFPLLYPFVADTEVPAVQYFPIARMNDEQLVALSRERLLALSLDEMRVIREEFSRPGQIAARKKRGISTDISDIELEMLAQTWSEHCKHKIFQARIDYRDENGKSTTIDGLFKSYIQATTDALSASRPDLRSVFHDNSGVVDFDEEHVVCFKAETHNSPSALDPYGGAITGIVGVNRDIMGTGKGAKPIFNTNVLCFGHPHTAPEEIPRGLLHPKKVMSGVHEGIIDGGNQSGIPTVAGAFLFDDSYLGKPLVFCGTGGIMPRKVLGEESWLQHVDSGDLAVMLGGRIGKDGIHGATFSSLALDEDSPTSAVQIGDPITQRKMLDFLLEARDKGLYKGITDNGAGGLSSSLGEMAEFSNGIRVDLDKAPLKYAGLAPWEIWVSESQERMSLSVAPDTWEAFHELARRRGVEATVVGEFTSSGFVELVYRNETLGLLPLEFVHNGLPVMELSASWIEPEKRRPESQARAYIRVQAGHWNSEEFMTARLFELLSEPNIRSKEDLVRQYDHEVQGQSVIKPFTGVRSDAPTDGGLIRPVAESSQGLTVTHGVCPRMSEADTYQMAVHAVDEAYRAHIAMGGDPDRASALDNFCWPDPVQSDYTPDGEYKLAQLVRANQGLKDACMEYNLPLISGKDSMKNDAVLGGKKVSVLPTLLVSLLGIHGDVEKATDQSFASEGDEVYLLGSAEYRLGGSYFEKLEGNQLGATPQIDLKGNRTRYEAIHAGIQSQLFSSIHDISDGGLAVALSECCIGGRMGARIEISGLRAISPLETTDGSERLTAAALLFSEGGGRFVVSVPPGRKETFKSLFPEAERIFLGVTGGENLEIRDGGEAAINVPVERLVESFTTPW</sequence>
<feature type="binding site" evidence="8">
    <location>
        <position position="363"/>
    </location>
    <ligand>
        <name>substrate</name>
    </ligand>
</feature>
<evidence type="ECO:0000256" key="3">
    <source>
        <dbReference type="ARBA" id="ARBA00022723"/>
    </source>
</evidence>
<protein>
    <recommendedName>
        <fullName evidence="8">Phosphoribosylformylglycinamidine synthase subunit PurL</fullName>
        <shortName evidence="8">FGAM synthase</shortName>
        <ecNumber evidence="8">6.3.5.3</ecNumber>
    </recommendedName>
    <alternativeName>
        <fullName evidence="8">Formylglycinamide ribonucleotide amidotransferase subunit II</fullName>
        <shortName evidence="8">FGAR amidotransferase II</shortName>
        <shortName evidence="8">FGAR-AT II</shortName>
    </alternativeName>
    <alternativeName>
        <fullName evidence="8">Glutamine amidotransferase PurL</fullName>
    </alternativeName>
    <alternativeName>
        <fullName evidence="8">Phosphoribosylformylglycinamidine synthase subunit II</fullName>
    </alternativeName>
</protein>
<dbReference type="InterPro" id="IPR036604">
    <property type="entry name" value="PurS-like_sf"/>
</dbReference>
<dbReference type="HAMAP" id="MF_00420">
    <property type="entry name" value="PurL_2"/>
    <property type="match status" value="1"/>
</dbReference>
<feature type="binding site" evidence="8">
    <location>
        <position position="820"/>
    </location>
    <ligand>
        <name>substrate</name>
    </ligand>
</feature>
<dbReference type="eggNOG" id="COG0046">
    <property type="taxonomic scope" value="Bacteria"/>
</dbReference>
<dbReference type="CDD" id="cd02203">
    <property type="entry name" value="PurL_repeat1"/>
    <property type="match status" value="1"/>
</dbReference>
<feature type="domain" description="Phosphoribosylformylglycinamidine synthase linker" evidence="11">
    <location>
        <begin position="218"/>
        <end position="276"/>
    </location>
</feature>
<reference evidence="12 13" key="1">
    <citation type="journal article" date="2015" name="Stand. Genomic Sci.">
        <title>Complete genome sequence and description of Salinispira pacifica gen. nov., sp. nov., a novel spirochaete isolated form a hypersaline microbial mat.</title>
        <authorList>
            <person name="Ben Hania W."/>
            <person name="Joseph M."/>
            <person name="Schumann P."/>
            <person name="Bunk B."/>
            <person name="Fiebig A."/>
            <person name="Sproer C."/>
            <person name="Klenk H.P."/>
            <person name="Fardeau M.L."/>
            <person name="Spring S."/>
        </authorList>
    </citation>
    <scope>NUCLEOTIDE SEQUENCE [LARGE SCALE GENOMIC DNA]</scope>
    <source>
        <strain evidence="12 13">L21-RPul-D2</strain>
    </source>
</reference>
<organism evidence="12 13">
    <name type="scientific">Salinispira pacifica</name>
    <dbReference type="NCBI Taxonomy" id="1307761"/>
    <lineage>
        <taxon>Bacteria</taxon>
        <taxon>Pseudomonadati</taxon>
        <taxon>Spirochaetota</taxon>
        <taxon>Spirochaetia</taxon>
        <taxon>Spirochaetales</taxon>
        <taxon>Spirochaetaceae</taxon>
        <taxon>Salinispira</taxon>
    </lineage>
</organism>
<comment type="subcellular location">
    <subcellularLocation>
        <location evidence="8">Cytoplasm</location>
    </subcellularLocation>
</comment>
<dbReference type="UniPathway" id="UPA00074">
    <property type="reaction ID" value="UER00128"/>
</dbReference>
<dbReference type="AlphaFoldDB" id="V5WCF5"/>
<feature type="binding site" evidence="8">
    <location>
        <position position="817"/>
    </location>
    <ligand>
        <name>ATP</name>
        <dbReference type="ChEBI" id="CHEBI:30616"/>
    </ligand>
</feature>
<keyword evidence="1 8" id="KW-0963">Cytoplasm</keyword>
<dbReference type="PATRIC" id="fig|1307761.3.peg.16"/>
<comment type="pathway">
    <text evidence="8">Purine metabolism; IMP biosynthesis via de novo pathway; 5-amino-1-(5-phospho-D-ribosyl)imidazole from N(2)-formyl-N(1)-(5-phospho-D-ribosyl)glycinamide: step 1/2.</text>
</comment>
<dbReference type="EMBL" id="CP006939">
    <property type="protein sequence ID" value="AHC13462.1"/>
    <property type="molecule type" value="Genomic_DNA"/>
</dbReference>
<feature type="active site" evidence="8">
    <location>
        <position position="272"/>
    </location>
</feature>
<feature type="binding site" evidence="8">
    <location>
        <position position="364"/>
    </location>
    <ligand>
        <name>Mg(2+)</name>
        <dbReference type="ChEBI" id="CHEBI:18420"/>
        <label>2</label>
    </ligand>
</feature>
<dbReference type="HOGENOM" id="CLU_003100_0_0_12"/>
<evidence type="ECO:0000259" key="9">
    <source>
        <dbReference type="Pfam" id="PF00586"/>
    </source>
</evidence>
<dbReference type="SUPFAM" id="SSF56042">
    <property type="entry name" value="PurM C-terminal domain-like"/>
    <property type="match status" value="2"/>
</dbReference>
<dbReference type="InterPro" id="IPR036921">
    <property type="entry name" value="PurM-like_N_sf"/>
</dbReference>
<dbReference type="GO" id="GO:0004642">
    <property type="term" value="F:phosphoribosylformylglycinamidine synthase activity"/>
    <property type="evidence" value="ECO:0007669"/>
    <property type="project" value="UniProtKB-UniRule"/>
</dbReference>
<keyword evidence="5 8" id="KW-0658">Purine biosynthesis</keyword>
<dbReference type="InterPro" id="IPR041609">
    <property type="entry name" value="PurL_linker"/>
</dbReference>
<dbReference type="KEGG" id="slr:L21SP2_0016"/>
<dbReference type="Pfam" id="PF00586">
    <property type="entry name" value="AIRS"/>
    <property type="match status" value="2"/>
</dbReference>
<evidence type="ECO:0000256" key="5">
    <source>
        <dbReference type="ARBA" id="ARBA00022755"/>
    </source>
</evidence>
<comment type="function">
    <text evidence="8">Part of the phosphoribosylformylglycinamidine synthase complex involved in the purines biosynthetic pathway. Catalyzes the ATP-dependent conversion of formylglycinamide ribonucleotide (FGAR) and glutamine to yield formylglycinamidine ribonucleotide (FGAM) and glutamate. The FGAM synthase complex is composed of three subunits. PurQ produces an ammonia molecule by converting glutamine to glutamate. PurL transfers the ammonia molecule to FGAR to form FGAM in an ATP-dependent manner. PurS interacts with PurQ and PurL and is thought to assist in the transfer of the ammonia molecule from PurQ to PurL.</text>
</comment>
<dbReference type="Gene3D" id="3.30.1330.10">
    <property type="entry name" value="PurM-like, N-terminal domain"/>
    <property type="match status" value="2"/>
</dbReference>
<dbReference type="STRING" id="1307761.L21SP2_0016"/>
<feature type="domain" description="PurM-like N-terminal" evidence="9">
    <location>
        <begin position="715"/>
        <end position="821"/>
    </location>
</feature>
<feature type="domain" description="PurM-like C-terminal" evidence="10">
    <location>
        <begin position="463"/>
        <end position="613"/>
    </location>
</feature>
<evidence type="ECO:0000256" key="6">
    <source>
        <dbReference type="ARBA" id="ARBA00022840"/>
    </source>
</evidence>
<dbReference type="InterPro" id="IPR016188">
    <property type="entry name" value="PurM-like_N"/>
</dbReference>
<evidence type="ECO:0000256" key="1">
    <source>
        <dbReference type="ARBA" id="ARBA00022490"/>
    </source>
</evidence>
<accession>V5WCF5</accession>
<feature type="binding site" evidence="8">
    <location>
        <position position="340"/>
    </location>
    <ligand>
        <name>Mg(2+)</name>
        <dbReference type="ChEBI" id="CHEBI:18420"/>
        <label>1</label>
    </ligand>
</feature>
<feature type="active site" description="Proton acceptor" evidence="8">
    <location>
        <position position="342"/>
    </location>
</feature>
<comment type="subunit">
    <text evidence="8">Monomer. Part of the FGAM synthase complex composed of 1 PurL, 1 PurQ and 2 PurS subunits.</text>
</comment>
<keyword evidence="13" id="KW-1185">Reference proteome</keyword>
<dbReference type="PANTHER" id="PTHR43555">
    <property type="entry name" value="PHOSPHORIBOSYLFORMYLGLYCINAMIDINE SYNTHASE SUBUNIT PURL"/>
    <property type="match status" value="1"/>
</dbReference>
<keyword evidence="7 8" id="KW-0460">Magnesium</keyword>
<evidence type="ECO:0000259" key="11">
    <source>
        <dbReference type="Pfam" id="PF18072"/>
    </source>
</evidence>
<comment type="caution">
    <text evidence="8">Lacks conserved residue(s) required for the propagation of feature annotation.</text>
</comment>
<evidence type="ECO:0000256" key="2">
    <source>
        <dbReference type="ARBA" id="ARBA00022598"/>
    </source>
</evidence>
<evidence type="ECO:0000256" key="4">
    <source>
        <dbReference type="ARBA" id="ARBA00022741"/>
    </source>
</evidence>
<feature type="domain" description="PurM-like N-terminal" evidence="9">
    <location>
        <begin position="322"/>
        <end position="447"/>
    </location>
</feature>
<feature type="binding site" evidence="8">
    <location>
        <position position="527"/>
    </location>
    <ligand>
        <name>Mg(2+)</name>
        <dbReference type="ChEBI" id="CHEBI:18420"/>
        <label>2</label>
    </ligand>
</feature>
<comment type="catalytic activity">
    <reaction evidence="8">
        <text>N(2)-formyl-N(1)-(5-phospho-beta-D-ribosyl)glycinamide + L-glutamine + ATP + H2O = 2-formamido-N(1)-(5-O-phospho-beta-D-ribosyl)acetamidine + L-glutamate + ADP + phosphate + H(+)</text>
        <dbReference type="Rhea" id="RHEA:17129"/>
        <dbReference type="ChEBI" id="CHEBI:15377"/>
        <dbReference type="ChEBI" id="CHEBI:15378"/>
        <dbReference type="ChEBI" id="CHEBI:29985"/>
        <dbReference type="ChEBI" id="CHEBI:30616"/>
        <dbReference type="ChEBI" id="CHEBI:43474"/>
        <dbReference type="ChEBI" id="CHEBI:58359"/>
        <dbReference type="ChEBI" id="CHEBI:147286"/>
        <dbReference type="ChEBI" id="CHEBI:147287"/>
        <dbReference type="ChEBI" id="CHEBI:456216"/>
        <dbReference type="EC" id="6.3.5.3"/>
    </reaction>
</comment>
<evidence type="ECO:0000256" key="8">
    <source>
        <dbReference type="HAMAP-Rule" id="MF_00420"/>
    </source>
</evidence>
<dbReference type="Gene3D" id="3.30.1280.10">
    <property type="entry name" value="Phosphoribosylformylglycinamidine synthase subunit PurS"/>
    <property type="match status" value="1"/>
</dbReference>
<evidence type="ECO:0000256" key="7">
    <source>
        <dbReference type="ARBA" id="ARBA00022842"/>
    </source>
</evidence>
<dbReference type="Proteomes" id="UP000018680">
    <property type="component" value="Chromosome"/>
</dbReference>
<dbReference type="InterPro" id="IPR036676">
    <property type="entry name" value="PurM-like_C_sf"/>
</dbReference>
<dbReference type="OrthoDB" id="9804441at2"/>
<evidence type="ECO:0000313" key="12">
    <source>
        <dbReference type="EMBL" id="AHC13462.1"/>
    </source>
</evidence>
<dbReference type="Gene3D" id="3.90.650.10">
    <property type="entry name" value="PurM-like C-terminal domain"/>
    <property type="match status" value="2"/>
</dbReference>
<proteinExistence type="inferred from homology"/>
<dbReference type="EC" id="6.3.5.3" evidence="8"/>
<dbReference type="GO" id="GO:0005737">
    <property type="term" value="C:cytoplasm"/>
    <property type="evidence" value="ECO:0007669"/>
    <property type="project" value="UniProtKB-SubCell"/>
</dbReference>
<evidence type="ECO:0000259" key="10">
    <source>
        <dbReference type="Pfam" id="PF02769"/>
    </source>
</evidence>